<proteinExistence type="predicted"/>
<feature type="transmembrane region" description="Helical" evidence="2">
    <location>
        <begin position="84"/>
        <end position="104"/>
    </location>
</feature>
<feature type="region of interest" description="Disordered" evidence="1">
    <location>
        <begin position="58"/>
        <end position="79"/>
    </location>
</feature>
<gene>
    <name evidence="3" type="ORF">PIB30_063187</name>
</gene>
<evidence type="ECO:0008006" key="5">
    <source>
        <dbReference type="Google" id="ProtNLM"/>
    </source>
</evidence>
<organism evidence="3 4">
    <name type="scientific">Stylosanthes scabra</name>
    <dbReference type="NCBI Taxonomy" id="79078"/>
    <lineage>
        <taxon>Eukaryota</taxon>
        <taxon>Viridiplantae</taxon>
        <taxon>Streptophyta</taxon>
        <taxon>Embryophyta</taxon>
        <taxon>Tracheophyta</taxon>
        <taxon>Spermatophyta</taxon>
        <taxon>Magnoliopsida</taxon>
        <taxon>eudicotyledons</taxon>
        <taxon>Gunneridae</taxon>
        <taxon>Pentapetalae</taxon>
        <taxon>rosids</taxon>
        <taxon>fabids</taxon>
        <taxon>Fabales</taxon>
        <taxon>Fabaceae</taxon>
        <taxon>Papilionoideae</taxon>
        <taxon>50 kb inversion clade</taxon>
        <taxon>dalbergioids sensu lato</taxon>
        <taxon>Dalbergieae</taxon>
        <taxon>Pterocarpus clade</taxon>
        <taxon>Stylosanthes</taxon>
    </lineage>
</organism>
<dbReference type="EMBL" id="JASCZI010061013">
    <property type="protein sequence ID" value="MED6137235.1"/>
    <property type="molecule type" value="Genomic_DNA"/>
</dbReference>
<evidence type="ECO:0000313" key="4">
    <source>
        <dbReference type="Proteomes" id="UP001341840"/>
    </source>
</evidence>
<feature type="region of interest" description="Disordered" evidence="1">
    <location>
        <begin position="1"/>
        <end position="41"/>
    </location>
</feature>
<keyword evidence="2" id="KW-0472">Membrane</keyword>
<dbReference type="Proteomes" id="UP001341840">
    <property type="component" value="Unassembled WGS sequence"/>
</dbReference>
<accession>A0ABU6SLQ3</accession>
<name>A0ABU6SLQ3_9FABA</name>
<protein>
    <recommendedName>
        <fullName evidence="5">Bet1-like protein</fullName>
    </recommendedName>
</protein>
<keyword evidence="2" id="KW-1133">Transmembrane helix</keyword>
<evidence type="ECO:0000256" key="1">
    <source>
        <dbReference type="SAM" id="MobiDB-lite"/>
    </source>
</evidence>
<keyword evidence="4" id="KW-1185">Reference proteome</keyword>
<sequence>MEQEMAENAKMTRRIPSMDYGGGAVTNEEQDPGRQLQQIQTARDQMKTANLDLEVSYVGRSEEEEDDVSGQNSGRRSSLRERRIRIRALFFLSLSLFLSLEAVFW</sequence>
<reference evidence="3 4" key="1">
    <citation type="journal article" date="2023" name="Plants (Basel)">
        <title>Bridging the Gap: Combining Genomics and Transcriptomics Approaches to Understand Stylosanthes scabra, an Orphan Legume from the Brazilian Caatinga.</title>
        <authorList>
            <person name="Ferreira-Neto J.R.C."/>
            <person name="da Silva M.D."/>
            <person name="Binneck E."/>
            <person name="de Melo N.F."/>
            <person name="da Silva R.H."/>
            <person name="de Melo A.L.T.M."/>
            <person name="Pandolfi V."/>
            <person name="Bustamante F.O."/>
            <person name="Brasileiro-Vidal A.C."/>
            <person name="Benko-Iseppon A.M."/>
        </authorList>
    </citation>
    <scope>NUCLEOTIDE SEQUENCE [LARGE SCALE GENOMIC DNA]</scope>
    <source>
        <tissue evidence="3">Leaves</tissue>
    </source>
</reference>
<comment type="caution">
    <text evidence="3">The sequence shown here is derived from an EMBL/GenBank/DDBJ whole genome shotgun (WGS) entry which is preliminary data.</text>
</comment>
<evidence type="ECO:0000256" key="2">
    <source>
        <dbReference type="SAM" id="Phobius"/>
    </source>
</evidence>
<evidence type="ECO:0000313" key="3">
    <source>
        <dbReference type="EMBL" id="MED6137235.1"/>
    </source>
</evidence>
<keyword evidence="2" id="KW-0812">Transmembrane</keyword>